<evidence type="ECO:0000313" key="3">
    <source>
        <dbReference type="Proteomes" id="UP000499080"/>
    </source>
</evidence>
<reference evidence="2 3" key="1">
    <citation type="journal article" date="2019" name="Sci. Rep.">
        <title>Orb-weaving spider Araneus ventricosus genome elucidates the spidroin gene catalogue.</title>
        <authorList>
            <person name="Kono N."/>
            <person name="Nakamura H."/>
            <person name="Ohtoshi R."/>
            <person name="Moran D.A.P."/>
            <person name="Shinohara A."/>
            <person name="Yoshida Y."/>
            <person name="Fujiwara M."/>
            <person name="Mori M."/>
            <person name="Tomita M."/>
            <person name="Arakawa K."/>
        </authorList>
    </citation>
    <scope>NUCLEOTIDE SEQUENCE [LARGE SCALE GENOMIC DNA]</scope>
</reference>
<dbReference type="EMBL" id="BGPR01045235">
    <property type="protein sequence ID" value="GBO22102.1"/>
    <property type="molecule type" value="Genomic_DNA"/>
</dbReference>
<comment type="caution">
    <text evidence="2">The sequence shown here is derived from an EMBL/GenBank/DDBJ whole genome shotgun (WGS) entry which is preliminary data.</text>
</comment>
<gene>
    <name evidence="2" type="ORF">AVEN_180231_1</name>
</gene>
<dbReference type="Proteomes" id="UP000499080">
    <property type="component" value="Unassembled WGS sequence"/>
</dbReference>
<sequence length="104" mass="12036">MCIKKLQEHLKRMATNTEAYFVLSMKFSSHIKENNRFFCFFYISSSYINPSNTIFIPIDEMSLSMKKIFCLLREMPKHERSICNAGHSMGGPSSQTTSRNSPLE</sequence>
<feature type="compositionally biased region" description="Polar residues" evidence="1">
    <location>
        <begin position="91"/>
        <end position="104"/>
    </location>
</feature>
<dbReference type="AlphaFoldDB" id="A0A4Y2VC45"/>
<name>A0A4Y2VC45_ARAVE</name>
<protein>
    <submittedName>
        <fullName evidence="2">Uncharacterized protein</fullName>
    </submittedName>
</protein>
<accession>A0A4Y2VC45</accession>
<evidence type="ECO:0000313" key="2">
    <source>
        <dbReference type="EMBL" id="GBO22102.1"/>
    </source>
</evidence>
<evidence type="ECO:0000256" key="1">
    <source>
        <dbReference type="SAM" id="MobiDB-lite"/>
    </source>
</evidence>
<organism evidence="2 3">
    <name type="scientific">Araneus ventricosus</name>
    <name type="common">Orbweaver spider</name>
    <name type="synonym">Epeira ventricosa</name>
    <dbReference type="NCBI Taxonomy" id="182803"/>
    <lineage>
        <taxon>Eukaryota</taxon>
        <taxon>Metazoa</taxon>
        <taxon>Ecdysozoa</taxon>
        <taxon>Arthropoda</taxon>
        <taxon>Chelicerata</taxon>
        <taxon>Arachnida</taxon>
        <taxon>Araneae</taxon>
        <taxon>Araneomorphae</taxon>
        <taxon>Entelegynae</taxon>
        <taxon>Araneoidea</taxon>
        <taxon>Araneidae</taxon>
        <taxon>Araneus</taxon>
    </lineage>
</organism>
<feature type="region of interest" description="Disordered" evidence="1">
    <location>
        <begin position="83"/>
        <end position="104"/>
    </location>
</feature>
<proteinExistence type="predicted"/>
<keyword evidence="3" id="KW-1185">Reference proteome</keyword>